<reference evidence="2 3" key="1">
    <citation type="submission" date="2024-06" db="EMBL/GenBank/DDBJ databases">
        <title>Flavobacterium spp. isolated from glacier.</title>
        <authorList>
            <person name="Han D."/>
        </authorList>
    </citation>
    <scope>NUCLEOTIDE SEQUENCE [LARGE SCALE GENOMIC DNA]</scope>
    <source>
        <strain evidence="2 3">ZS1P70</strain>
    </source>
</reference>
<comment type="caution">
    <text evidence="2">The sequence shown here is derived from an EMBL/GenBank/DDBJ whole genome shotgun (WGS) entry which is preliminary data.</text>
</comment>
<dbReference type="SUPFAM" id="SSF48452">
    <property type="entry name" value="TPR-like"/>
    <property type="match status" value="1"/>
</dbReference>
<evidence type="ECO:0000313" key="3">
    <source>
        <dbReference type="Proteomes" id="UP001600107"/>
    </source>
</evidence>
<keyword evidence="2" id="KW-0067">ATP-binding</keyword>
<keyword evidence="2" id="KW-0547">Nucleotide-binding</keyword>
<dbReference type="EMBL" id="JBHZPY010000010">
    <property type="protein sequence ID" value="MFE3871933.1"/>
    <property type="molecule type" value="Genomic_DNA"/>
</dbReference>
<name>A0ABW6I6N7_9FLAO</name>
<proteinExistence type="predicted"/>
<dbReference type="SUPFAM" id="SSF55874">
    <property type="entry name" value="ATPase domain of HSP90 chaperone/DNA topoisomerase II/histidine kinase"/>
    <property type="match status" value="1"/>
</dbReference>
<dbReference type="Gene3D" id="1.25.40.10">
    <property type="entry name" value="Tetratricopeptide repeat domain"/>
    <property type="match status" value="2"/>
</dbReference>
<accession>A0ABW6I6N7</accession>
<protein>
    <submittedName>
        <fullName evidence="2">ATP-binding protein</fullName>
    </submittedName>
</protein>
<keyword evidence="1" id="KW-0472">Membrane</keyword>
<evidence type="ECO:0000256" key="1">
    <source>
        <dbReference type="SAM" id="Phobius"/>
    </source>
</evidence>
<dbReference type="PROSITE" id="PS51257">
    <property type="entry name" value="PROKAR_LIPOPROTEIN"/>
    <property type="match status" value="1"/>
</dbReference>
<dbReference type="Gene3D" id="3.30.565.10">
    <property type="entry name" value="Histidine kinase-like ATPase, C-terminal domain"/>
    <property type="match status" value="1"/>
</dbReference>
<keyword evidence="1" id="KW-0812">Transmembrane</keyword>
<feature type="transmembrane region" description="Helical" evidence="1">
    <location>
        <begin position="347"/>
        <end position="367"/>
    </location>
</feature>
<keyword evidence="1" id="KW-1133">Transmembrane helix</keyword>
<sequence length="569" mass="65623">MLRSPFFSLLIFLFILSCKEKKTVSVTPNPIKKEASNLRENALTNFKKKNFNGAFYYFNKSKIAFETIKDSANIAYNLIQMASIQQINGDYYGSKETLTDALPYIKNDNNYLTAANNFFGIADKELSNYNDAIFYYNEAINGSKDLLSKQAPLNNIAVVYIQQKKYDKAINVLKSILNKKILDSELLLESKARVVDNLGFAYFKKGMAEKGLALMNEGIKMRNLIDDSYGGIESNLHLAEYYAKIDFQKSNQYAKTAYQTATKFKSIDERLKALSFLISNDFGSKNVQYAQKYIFLNDSIIKIRNNFKNKFAKIKYDAKKEKDENQKLRLEKAENLLYVQKAKYQRIVFVIGILFLVVLILFIIRYYRNKNRIEKIKASYSTEIRIAKKLHDELANDVYHTMSFAETKDLMLAENKEQLLVNLDAIYKRTRNISGENSNIDTGDKFEINLKAMLSNYTGDTINIILKDNHDINWLKIQPEKKIAVYRVLQELMVNMKKHSQCTYVIIGFETLEKCIQISYSDNGVGFNKIIKHKNGLQNAENRIKAIKGTFTFDSELNKGIKAKILFPK</sequence>
<dbReference type="InterPro" id="IPR011990">
    <property type="entry name" value="TPR-like_helical_dom_sf"/>
</dbReference>
<dbReference type="RefSeq" id="WP_379852263.1">
    <property type="nucleotide sequence ID" value="NZ_JBHZPY010000010.1"/>
</dbReference>
<dbReference type="Proteomes" id="UP001600107">
    <property type="component" value="Unassembled WGS sequence"/>
</dbReference>
<keyword evidence="3" id="KW-1185">Reference proteome</keyword>
<organism evidence="2 3">
    <name type="scientific">Flavobacterium zhoui</name>
    <dbReference type="NCBI Taxonomy" id="3230414"/>
    <lineage>
        <taxon>Bacteria</taxon>
        <taxon>Pseudomonadati</taxon>
        <taxon>Bacteroidota</taxon>
        <taxon>Flavobacteriia</taxon>
        <taxon>Flavobacteriales</taxon>
        <taxon>Flavobacteriaceae</taxon>
        <taxon>Flavobacterium</taxon>
    </lineage>
</organism>
<dbReference type="GO" id="GO:0005524">
    <property type="term" value="F:ATP binding"/>
    <property type="evidence" value="ECO:0007669"/>
    <property type="project" value="UniProtKB-KW"/>
</dbReference>
<gene>
    <name evidence="2" type="ORF">ACFX5F_11950</name>
</gene>
<evidence type="ECO:0000313" key="2">
    <source>
        <dbReference type="EMBL" id="MFE3871933.1"/>
    </source>
</evidence>
<dbReference type="InterPro" id="IPR036890">
    <property type="entry name" value="HATPase_C_sf"/>
</dbReference>